<proteinExistence type="predicted"/>
<dbReference type="InterPro" id="IPR019861">
    <property type="entry name" value="PorP/SprF_Bacteroidetes"/>
</dbReference>
<dbReference type="EMBL" id="WAAU01000029">
    <property type="protein sequence ID" value="KAB1154156.1"/>
    <property type="molecule type" value="Genomic_DNA"/>
</dbReference>
<gene>
    <name evidence="1" type="ORF">F7018_14350</name>
</gene>
<dbReference type="Proteomes" id="UP000467305">
    <property type="component" value="Unassembled WGS sequence"/>
</dbReference>
<evidence type="ECO:0000313" key="1">
    <source>
        <dbReference type="EMBL" id="KAB1154156.1"/>
    </source>
</evidence>
<evidence type="ECO:0000313" key="2">
    <source>
        <dbReference type="Proteomes" id="UP000467305"/>
    </source>
</evidence>
<comment type="caution">
    <text evidence="1">The sequence shown here is derived from an EMBL/GenBank/DDBJ whole genome shotgun (WGS) entry which is preliminary data.</text>
</comment>
<protein>
    <submittedName>
        <fullName evidence="1">Type IX secretion system membrane protein PorP/SprF</fullName>
    </submittedName>
</protein>
<accession>A0A7J5A9B3</accession>
<sequence length="302" mass="33682">MKKVILIIIVIFSTFSVKGQQDPHYTQYMYNMNIVNPAYAGSKDGLVLSVLGRSQWVGIKDAPRTFTFNAQAPLGKNVGMGLSVIADKIGPLSEQNVYADFSYTIKVNEAAKLAFGLKAGVTFLSAPLSFLNTVNSGDIAFQNNLNETNPNFGVGLYYYTDRYYLGLSAPNLLKTIHFERGNGIVSKALEETHYFFTGGYVFQMSDDIKFKPSFLAKAATGAPISVEYSANVLFYDNIEFGLSYRYDDSFSAIFSLNVTEKLRMGYAYDHTFTNLGDFNSGSHEVLMTFSFGKEKSKFLRFF</sequence>
<dbReference type="AlphaFoldDB" id="A0A7J5A9B3"/>
<name>A0A7J5A9B3_9FLAO</name>
<keyword evidence="2" id="KW-1185">Reference proteome</keyword>
<dbReference type="NCBIfam" id="TIGR03519">
    <property type="entry name" value="T9SS_PorP_fam"/>
    <property type="match status" value="1"/>
</dbReference>
<organism evidence="1 2">
    <name type="scientific">Tenacibaculum aiptasiae</name>
    <dbReference type="NCBI Taxonomy" id="426481"/>
    <lineage>
        <taxon>Bacteria</taxon>
        <taxon>Pseudomonadati</taxon>
        <taxon>Bacteroidota</taxon>
        <taxon>Flavobacteriia</taxon>
        <taxon>Flavobacteriales</taxon>
        <taxon>Flavobacteriaceae</taxon>
        <taxon>Tenacibaculum</taxon>
    </lineage>
</organism>
<dbReference type="RefSeq" id="WP_150900790.1">
    <property type="nucleotide sequence ID" value="NZ_CANMHX010000004.1"/>
</dbReference>
<reference evidence="1 2" key="1">
    <citation type="submission" date="2019-09" db="EMBL/GenBank/DDBJ databases">
        <authorList>
            <person name="Cao W.R."/>
        </authorList>
    </citation>
    <scope>NUCLEOTIDE SEQUENCE [LARGE SCALE GENOMIC DNA]</scope>
    <source>
        <strain evidence="2">a4</strain>
    </source>
</reference>
<dbReference type="OrthoDB" id="1114455at2"/>
<dbReference type="Pfam" id="PF11751">
    <property type="entry name" value="PorP_SprF"/>
    <property type="match status" value="1"/>
</dbReference>